<evidence type="ECO:0000256" key="1">
    <source>
        <dbReference type="SAM" id="SignalP"/>
    </source>
</evidence>
<feature type="domain" description="Thioredoxin" evidence="2">
    <location>
        <begin position="26"/>
        <end position="182"/>
    </location>
</feature>
<reference evidence="3 4" key="1">
    <citation type="submission" date="2019-12" db="EMBL/GenBank/DDBJ databases">
        <authorList>
            <person name="Zhao J."/>
        </authorList>
    </citation>
    <scope>NUCLEOTIDE SEQUENCE [LARGE SCALE GENOMIC DNA]</scope>
    <source>
        <strain evidence="3 4">S-15</strain>
    </source>
</reference>
<dbReference type="Gene3D" id="3.40.30.10">
    <property type="entry name" value="Glutaredoxin"/>
    <property type="match status" value="1"/>
</dbReference>
<accession>A0A6N9NE27</accession>
<evidence type="ECO:0000313" key="4">
    <source>
        <dbReference type="Proteomes" id="UP000470771"/>
    </source>
</evidence>
<dbReference type="CDD" id="cd02969">
    <property type="entry name" value="PRX_like1"/>
    <property type="match status" value="1"/>
</dbReference>
<dbReference type="GO" id="GO:0016491">
    <property type="term" value="F:oxidoreductase activity"/>
    <property type="evidence" value="ECO:0007669"/>
    <property type="project" value="InterPro"/>
</dbReference>
<gene>
    <name evidence="3" type="ORF">GQN54_02025</name>
</gene>
<feature type="chain" id="PRO_5026957902" evidence="1">
    <location>
        <begin position="22"/>
        <end position="201"/>
    </location>
</feature>
<evidence type="ECO:0000259" key="2">
    <source>
        <dbReference type="PROSITE" id="PS51352"/>
    </source>
</evidence>
<dbReference type="InterPro" id="IPR000866">
    <property type="entry name" value="AhpC/TSA"/>
</dbReference>
<dbReference type="InterPro" id="IPR036249">
    <property type="entry name" value="Thioredoxin-like_sf"/>
</dbReference>
<comment type="caution">
    <text evidence="3">The sequence shown here is derived from an EMBL/GenBank/DDBJ whole genome shotgun (WGS) entry which is preliminary data.</text>
</comment>
<keyword evidence="4" id="KW-1185">Reference proteome</keyword>
<dbReference type="RefSeq" id="WP_160631443.1">
    <property type="nucleotide sequence ID" value="NZ_WWNE01000003.1"/>
</dbReference>
<dbReference type="Pfam" id="PF00578">
    <property type="entry name" value="AhpC-TSA"/>
    <property type="match status" value="1"/>
</dbReference>
<dbReference type="SUPFAM" id="SSF52833">
    <property type="entry name" value="Thioredoxin-like"/>
    <property type="match status" value="1"/>
</dbReference>
<evidence type="ECO:0000313" key="3">
    <source>
        <dbReference type="EMBL" id="NBG64876.1"/>
    </source>
</evidence>
<proteinExistence type="predicted"/>
<name>A0A6N9NE27_9FLAO</name>
<organism evidence="3 4">
    <name type="scientific">Acidiluteibacter ferrifornacis</name>
    <dbReference type="NCBI Taxonomy" id="2692424"/>
    <lineage>
        <taxon>Bacteria</taxon>
        <taxon>Pseudomonadati</taxon>
        <taxon>Bacteroidota</taxon>
        <taxon>Flavobacteriia</taxon>
        <taxon>Flavobacteriales</taxon>
        <taxon>Cryomorphaceae</taxon>
        <taxon>Acidiluteibacter</taxon>
    </lineage>
</organism>
<dbReference type="PANTHER" id="PTHR43640:SF1">
    <property type="entry name" value="THIOREDOXIN-DEPENDENT PEROXIREDOXIN"/>
    <property type="match status" value="1"/>
</dbReference>
<sequence length="201" mass="21954">MKKIKNTILAALLLVGMSAFTLYESLEIGAKAPMTTLKMKDTNGKMISLNDVKKENGLLVMFTCNTCPFVKAWEDRYTKIQKTAADKGIGVILVNSNEGKRENDDSIEAMKKHAAEKGFTAPYVVDSDSKLANAFGAATTPHVYLFNKEFKLAYVGAIDDNYKSAGDADKHYLMDAINNMVAGKSINPSETKALGCSIKRP</sequence>
<dbReference type="EMBL" id="WWNE01000003">
    <property type="protein sequence ID" value="NBG64876.1"/>
    <property type="molecule type" value="Genomic_DNA"/>
</dbReference>
<dbReference type="PANTHER" id="PTHR43640">
    <property type="entry name" value="OS07G0260300 PROTEIN"/>
    <property type="match status" value="1"/>
</dbReference>
<dbReference type="GO" id="GO:0016209">
    <property type="term" value="F:antioxidant activity"/>
    <property type="evidence" value="ECO:0007669"/>
    <property type="project" value="InterPro"/>
</dbReference>
<protein>
    <submittedName>
        <fullName evidence="3">Redoxin domain-containing protein</fullName>
    </submittedName>
</protein>
<dbReference type="InterPro" id="IPR047262">
    <property type="entry name" value="PRX-like1"/>
</dbReference>
<dbReference type="PROSITE" id="PS51352">
    <property type="entry name" value="THIOREDOXIN_2"/>
    <property type="match status" value="1"/>
</dbReference>
<dbReference type="Proteomes" id="UP000470771">
    <property type="component" value="Unassembled WGS sequence"/>
</dbReference>
<dbReference type="InterPro" id="IPR013766">
    <property type="entry name" value="Thioredoxin_domain"/>
</dbReference>
<keyword evidence="1" id="KW-0732">Signal</keyword>
<dbReference type="AlphaFoldDB" id="A0A6N9NE27"/>
<feature type="signal peptide" evidence="1">
    <location>
        <begin position="1"/>
        <end position="21"/>
    </location>
</feature>